<dbReference type="EMBL" id="RQZF01000001">
    <property type="protein sequence ID" value="RRC96574.1"/>
    <property type="molecule type" value="Genomic_DNA"/>
</dbReference>
<dbReference type="Pfam" id="PF07179">
    <property type="entry name" value="SseB"/>
    <property type="match status" value="1"/>
</dbReference>
<dbReference type="OrthoDB" id="3257250at2"/>
<sequence>MKVDREDSGQLLPATAAALALGATEGAVARLEALAQALRHERVIVPINVEADPRETGVHANVDPGSCDAADFARVTVGGREALVAYSSSIELETSRPGARPMTLPFHKVALTALVETGGRVVLNPGPDAVLMPRSCVAALAQGDQWLPAWRDEELLLQLHEQYQDVPGAQAVHELRIVPAEEGMVVRVELYVDRQMLSAVGDPREVLTGLFAALQTAQRLQAAGDRIEFVPLPV</sequence>
<keyword evidence="3" id="KW-1185">Reference proteome</keyword>
<accession>A0A3P1SHU1</accession>
<dbReference type="InterPro" id="IPR009839">
    <property type="entry name" value="SseB_N"/>
</dbReference>
<evidence type="ECO:0000259" key="1">
    <source>
        <dbReference type="Pfam" id="PF07179"/>
    </source>
</evidence>
<name>A0A3P1SHU1_9ACTO</name>
<comment type="caution">
    <text evidence="2">The sequence shown here is derived from an EMBL/GenBank/DDBJ whole genome shotgun (WGS) entry which is preliminary data.</text>
</comment>
<feature type="domain" description="SseB protein N-terminal" evidence="1">
    <location>
        <begin position="17"/>
        <end position="138"/>
    </location>
</feature>
<dbReference type="Proteomes" id="UP000280444">
    <property type="component" value="Unassembled WGS sequence"/>
</dbReference>
<reference evidence="2 3" key="1">
    <citation type="submission" date="2018-11" db="EMBL/GenBank/DDBJ databases">
        <title>Genomes From Bacteria Associated with the Canine Oral Cavity: a Test Case for Automated Genome-Based Taxonomic Assignment.</title>
        <authorList>
            <person name="Coil D.A."/>
            <person name="Jospin G."/>
            <person name="Darling A.E."/>
            <person name="Wallis C."/>
            <person name="Davis I.J."/>
            <person name="Harris S."/>
            <person name="Eisen J.A."/>
            <person name="Holcombe L.J."/>
            <person name="O'Flynn C."/>
        </authorList>
    </citation>
    <scope>NUCLEOTIDE SEQUENCE [LARGE SCALE GENOMIC DNA]</scope>
    <source>
        <strain evidence="2 3">OH770</strain>
    </source>
</reference>
<evidence type="ECO:0000313" key="2">
    <source>
        <dbReference type="EMBL" id="RRC96574.1"/>
    </source>
</evidence>
<proteinExistence type="predicted"/>
<gene>
    <name evidence="2" type="ORF">EII11_01640</name>
</gene>
<dbReference type="AlphaFoldDB" id="A0A3P1SHU1"/>
<protein>
    <submittedName>
        <fullName evidence="2">SseB family protein</fullName>
    </submittedName>
</protein>
<organism evidence="2 3">
    <name type="scientific">Schaalia canis</name>
    <dbReference type="NCBI Taxonomy" id="100469"/>
    <lineage>
        <taxon>Bacteria</taxon>
        <taxon>Bacillati</taxon>
        <taxon>Actinomycetota</taxon>
        <taxon>Actinomycetes</taxon>
        <taxon>Actinomycetales</taxon>
        <taxon>Actinomycetaceae</taxon>
        <taxon>Schaalia</taxon>
    </lineage>
</organism>
<evidence type="ECO:0000313" key="3">
    <source>
        <dbReference type="Proteomes" id="UP000280444"/>
    </source>
</evidence>